<dbReference type="GO" id="GO:0005737">
    <property type="term" value="C:cytoplasm"/>
    <property type="evidence" value="ECO:0007669"/>
    <property type="project" value="TreeGrafter"/>
</dbReference>
<sequence>MSVVEEIKARISIVDIVSESGVKLRKSGKAYIGFCPFHKNTRTPAFAVWPESGTWRCFGQCNEGGDIFKFLMKKENIDFSEALHRLAMRAGVKLEESASPQDQIRREAHEHLRALLEEAVIFYHAQLQQHPLAQSYLQEKRRLRPETIEAFGLGYAPPNWNSALQYFLGRGYQEEDLIAAGLVNLREEEGHTRLFDRFRNRIMIPIRDEQGRMAGFGARALSAEDQPKFLNSPETPLFSKGRLLYGLDRARRAIRAADHVVIVEGYFDVIALHQAGFENVVSPMGTALTEDQMRLLKRFTRRIVLALDPDVAGQKAVLRGLEAARQAMDREAEITFEPRRMMHFESRLQADLRVVTLPEGHDPDELVAEDASRWPHLIAQARPVVLYVMETLAEGRNLDDPKVKSEIAGQVLPLIQEVADPVERDAYRQALARLLRVDERVFIGSGARGPARARRGKMPELAARGEKGTPAPIMVPPASPAMESYCLAVLLQHPHLLYRLDRLLQEQGLTPLNAEDFEYTDHRQIFELLRKAIRQDAMEHRSYLWKHIPDTLEERLQELENITIQEKLEERLVEELVRNVIHLRRRLFREHLGQLRYLQEEAEREADENLSTYRQMVREYGELLRNLDMAYRHLSMVRG</sequence>
<dbReference type="PROSITE" id="PS50880">
    <property type="entry name" value="TOPRIM"/>
    <property type="match status" value="1"/>
</dbReference>
<dbReference type="Pfam" id="PF08275">
    <property type="entry name" value="DNAG_N"/>
    <property type="match status" value="1"/>
</dbReference>
<evidence type="ECO:0000256" key="11">
    <source>
        <dbReference type="ARBA" id="ARBA00023163"/>
    </source>
</evidence>
<evidence type="ECO:0000256" key="7">
    <source>
        <dbReference type="ARBA" id="ARBA00022771"/>
    </source>
</evidence>
<keyword evidence="3 12" id="KW-0808">Transferase</keyword>
<evidence type="ECO:0000256" key="8">
    <source>
        <dbReference type="ARBA" id="ARBA00022833"/>
    </source>
</evidence>
<dbReference type="PANTHER" id="PTHR30313">
    <property type="entry name" value="DNA PRIMASE"/>
    <property type="match status" value="1"/>
</dbReference>
<reference evidence="17" key="1">
    <citation type="journal article" date="2005" name="Environ. Microbiol.">
        <title>Genetic and functional properties of uncultivated thermophilic crenarchaeotes from a subsurface gold mine as revealed by analysis of genome fragments.</title>
        <authorList>
            <person name="Nunoura T."/>
            <person name="Hirayama H."/>
            <person name="Takami H."/>
            <person name="Oida H."/>
            <person name="Nishi S."/>
            <person name="Shimamura S."/>
            <person name="Suzuki Y."/>
            <person name="Inagaki F."/>
            <person name="Takai K."/>
            <person name="Nealson K.H."/>
            <person name="Horikoshi K."/>
        </authorList>
    </citation>
    <scope>NUCLEOTIDE SEQUENCE</scope>
</reference>
<keyword evidence="1 12" id="KW-0240">DNA-directed RNA polymerase</keyword>
<comment type="subunit">
    <text evidence="12">Monomer. Interacts with DnaB.</text>
</comment>
<dbReference type="AlphaFoldDB" id="H5SL31"/>
<gene>
    <name evidence="12" type="primary">dnaG</name>
    <name evidence="16" type="ORF">HGMM_F01E07C30</name>
    <name evidence="17" type="ORF">HGMM_F44F02C08</name>
</gene>
<comment type="caution">
    <text evidence="12">Lacks conserved residue(s) required for the propagation of feature annotation.</text>
</comment>
<feature type="domain" description="Toprim" evidence="15">
    <location>
        <begin position="258"/>
        <end position="338"/>
    </location>
</feature>
<dbReference type="GO" id="GO:0003899">
    <property type="term" value="F:DNA-directed RNA polymerase activity"/>
    <property type="evidence" value="ECO:0007669"/>
    <property type="project" value="UniProtKB-UniRule"/>
</dbReference>
<evidence type="ECO:0000313" key="16">
    <source>
        <dbReference type="EMBL" id="BAL52558.1"/>
    </source>
</evidence>
<dbReference type="SUPFAM" id="SSF57783">
    <property type="entry name" value="Zinc beta-ribbon"/>
    <property type="match status" value="1"/>
</dbReference>
<feature type="zinc finger region" description="CHC2-type" evidence="14">
    <location>
        <begin position="35"/>
        <end position="61"/>
    </location>
</feature>
<evidence type="ECO:0000259" key="15">
    <source>
        <dbReference type="PROSITE" id="PS50880"/>
    </source>
</evidence>
<evidence type="ECO:0000256" key="13">
    <source>
        <dbReference type="PIRNR" id="PIRNR002811"/>
    </source>
</evidence>
<dbReference type="GO" id="GO:1990077">
    <property type="term" value="C:primosome complex"/>
    <property type="evidence" value="ECO:0007669"/>
    <property type="project" value="UniProtKB-KW"/>
</dbReference>
<dbReference type="Pfam" id="PF01807">
    <property type="entry name" value="Zn_ribbon_DnaG"/>
    <property type="match status" value="1"/>
</dbReference>
<comment type="function">
    <text evidence="12 13">RNA polymerase that catalyzes the synthesis of short RNA molecules used as primers for DNA polymerase during DNA replication.</text>
</comment>
<dbReference type="Pfam" id="PF10410">
    <property type="entry name" value="DnaB_bind"/>
    <property type="match status" value="1"/>
</dbReference>
<dbReference type="CDD" id="cd03364">
    <property type="entry name" value="TOPRIM_DnaG_primases"/>
    <property type="match status" value="1"/>
</dbReference>
<dbReference type="Gene3D" id="3.40.1360.10">
    <property type="match status" value="1"/>
</dbReference>
<dbReference type="FunFam" id="3.40.1360.10:FF:000002">
    <property type="entry name" value="DNA primase"/>
    <property type="match status" value="1"/>
</dbReference>
<dbReference type="InterPro" id="IPR019475">
    <property type="entry name" value="DNA_primase_DnaB-bd"/>
</dbReference>
<dbReference type="Gene3D" id="3.90.980.10">
    <property type="entry name" value="DNA primase, catalytic core, N-terminal domain"/>
    <property type="match status" value="1"/>
</dbReference>
<dbReference type="InterPro" id="IPR006171">
    <property type="entry name" value="TOPRIM_dom"/>
</dbReference>
<dbReference type="SUPFAM" id="SSF56731">
    <property type="entry name" value="DNA primase core"/>
    <property type="match status" value="1"/>
</dbReference>
<keyword evidence="10 12" id="KW-0238">DNA-binding</keyword>
<evidence type="ECO:0000313" key="17">
    <source>
        <dbReference type="EMBL" id="BAL56867.1"/>
    </source>
</evidence>
<dbReference type="NCBIfam" id="TIGR01391">
    <property type="entry name" value="dnaG"/>
    <property type="match status" value="1"/>
</dbReference>
<keyword evidence="6 13" id="KW-0479">Metal-binding</keyword>
<organism evidence="17">
    <name type="scientific">uncultured Chloroflexota bacterium</name>
    <dbReference type="NCBI Taxonomy" id="166587"/>
    <lineage>
        <taxon>Bacteria</taxon>
        <taxon>Bacillati</taxon>
        <taxon>Chloroflexota</taxon>
        <taxon>environmental samples</taxon>
    </lineage>
</organism>
<dbReference type="InterPro" id="IPR006295">
    <property type="entry name" value="DNA_primase_DnaG"/>
</dbReference>
<dbReference type="GO" id="GO:0003677">
    <property type="term" value="F:DNA binding"/>
    <property type="evidence" value="ECO:0007669"/>
    <property type="project" value="UniProtKB-KW"/>
</dbReference>
<keyword evidence="5 12" id="KW-0235">DNA replication</keyword>
<evidence type="ECO:0000256" key="3">
    <source>
        <dbReference type="ARBA" id="ARBA00022679"/>
    </source>
</evidence>
<dbReference type="GO" id="GO:0008270">
    <property type="term" value="F:zinc ion binding"/>
    <property type="evidence" value="ECO:0007669"/>
    <property type="project" value="UniProtKB-KW"/>
</dbReference>
<dbReference type="GO" id="GO:0000428">
    <property type="term" value="C:DNA-directed RNA polymerase complex"/>
    <property type="evidence" value="ECO:0007669"/>
    <property type="project" value="UniProtKB-KW"/>
</dbReference>
<dbReference type="InterPro" id="IPR037068">
    <property type="entry name" value="DNA_primase_core_N_sf"/>
</dbReference>
<keyword evidence="11 12" id="KW-0804">Transcription</keyword>
<name>H5SL31_9CHLR</name>
<dbReference type="SMART" id="SM00493">
    <property type="entry name" value="TOPRIM"/>
    <property type="match status" value="1"/>
</dbReference>
<keyword evidence="8 13" id="KW-0862">Zinc</keyword>
<evidence type="ECO:0000256" key="12">
    <source>
        <dbReference type="HAMAP-Rule" id="MF_00974"/>
    </source>
</evidence>
<proteinExistence type="inferred from homology"/>
<protein>
    <recommendedName>
        <fullName evidence="12 13">DNA primase</fullName>
        <ecNumber evidence="12">2.7.7.101</ecNumber>
    </recommendedName>
</protein>
<dbReference type="EMBL" id="AP011631">
    <property type="protein sequence ID" value="BAL52558.1"/>
    <property type="molecule type" value="Genomic_DNA"/>
</dbReference>
<evidence type="ECO:0000256" key="5">
    <source>
        <dbReference type="ARBA" id="ARBA00022705"/>
    </source>
</evidence>
<evidence type="ECO:0000256" key="14">
    <source>
        <dbReference type="PIRSR" id="PIRSR002811-1"/>
    </source>
</evidence>
<evidence type="ECO:0000256" key="6">
    <source>
        <dbReference type="ARBA" id="ARBA00022723"/>
    </source>
</evidence>
<dbReference type="Pfam" id="PF13662">
    <property type="entry name" value="Toprim_4"/>
    <property type="match status" value="1"/>
</dbReference>
<dbReference type="PANTHER" id="PTHR30313:SF2">
    <property type="entry name" value="DNA PRIMASE"/>
    <property type="match status" value="1"/>
</dbReference>
<dbReference type="Gene3D" id="1.10.860.10">
    <property type="entry name" value="DNAb Helicase, Chain A"/>
    <property type="match status" value="1"/>
</dbReference>
<dbReference type="EC" id="2.7.7.101" evidence="12"/>
<evidence type="ECO:0000256" key="9">
    <source>
        <dbReference type="ARBA" id="ARBA00022842"/>
    </source>
</evidence>
<dbReference type="HAMAP" id="MF_00974">
    <property type="entry name" value="DNA_primase_DnaG"/>
    <property type="match status" value="1"/>
</dbReference>
<accession>H5SL31</accession>
<dbReference type="InterPro" id="IPR030846">
    <property type="entry name" value="DnaG_bac"/>
</dbReference>
<keyword evidence="9" id="KW-0460">Magnesium</keyword>
<dbReference type="InterPro" id="IPR034151">
    <property type="entry name" value="TOPRIM_DnaG_bac"/>
</dbReference>
<dbReference type="SMART" id="SM00400">
    <property type="entry name" value="ZnF_CHCC"/>
    <property type="match status" value="1"/>
</dbReference>
<dbReference type="PIRSF" id="PIRSF002811">
    <property type="entry name" value="DnaG"/>
    <property type="match status" value="1"/>
</dbReference>
<comment type="similarity">
    <text evidence="12 13">Belongs to the DnaG primase family.</text>
</comment>
<dbReference type="InterPro" id="IPR050219">
    <property type="entry name" value="DnaG_primase"/>
</dbReference>
<dbReference type="GO" id="GO:0006269">
    <property type="term" value="P:DNA replication, synthesis of primer"/>
    <property type="evidence" value="ECO:0007669"/>
    <property type="project" value="UniProtKB-UniRule"/>
</dbReference>
<evidence type="ECO:0000256" key="10">
    <source>
        <dbReference type="ARBA" id="ARBA00023125"/>
    </source>
</evidence>
<evidence type="ECO:0000256" key="2">
    <source>
        <dbReference type="ARBA" id="ARBA00022515"/>
    </source>
</evidence>
<dbReference type="EMBL" id="AP011760">
    <property type="protein sequence ID" value="BAL56867.1"/>
    <property type="molecule type" value="Genomic_DNA"/>
</dbReference>
<keyword evidence="7 14" id="KW-0863">Zinc-finger</keyword>
<reference evidence="17" key="2">
    <citation type="journal article" date="2012" name="PLoS ONE">
        <title>A Deeply Branching Thermophilic Bacterium with an Ancient Acetyl-CoA Pathway Dominates a Subsurface Ecosystem.</title>
        <authorList>
            <person name="Takami H."/>
            <person name="Noguchi H."/>
            <person name="Takaki Y."/>
            <person name="Uchiyama I."/>
            <person name="Toyoda A."/>
            <person name="Nishi S."/>
            <person name="Chee G.-J."/>
            <person name="Arai W."/>
            <person name="Nunoura T."/>
            <person name="Itoh T."/>
            <person name="Hattori M."/>
            <person name="Takai K."/>
        </authorList>
    </citation>
    <scope>NUCLEOTIDE SEQUENCE</scope>
</reference>
<keyword evidence="2 12" id="KW-0639">Primosome</keyword>
<dbReference type="InterPro" id="IPR036977">
    <property type="entry name" value="DNA_primase_Znf_CHC2"/>
</dbReference>
<comment type="cofactor">
    <cofactor evidence="13 14">
        <name>Zn(2+)</name>
        <dbReference type="ChEBI" id="CHEBI:29105"/>
    </cofactor>
    <text evidence="13 14">Binds 1 zinc ion per monomer.</text>
</comment>
<comment type="catalytic activity">
    <reaction evidence="12">
        <text>ssDNA + n NTP = ssDNA/pppN(pN)n-1 hybrid + (n-1) diphosphate.</text>
        <dbReference type="EC" id="2.7.7.101"/>
    </reaction>
</comment>
<dbReference type="InterPro" id="IPR016136">
    <property type="entry name" value="DNA_helicase_N/primase_C"/>
</dbReference>
<dbReference type="Gene3D" id="3.90.580.10">
    <property type="entry name" value="Zinc finger, CHC2-type domain"/>
    <property type="match status" value="1"/>
</dbReference>
<keyword evidence="4 12" id="KW-0548">Nucleotidyltransferase</keyword>
<evidence type="ECO:0000256" key="4">
    <source>
        <dbReference type="ARBA" id="ARBA00022695"/>
    </source>
</evidence>
<dbReference type="InterPro" id="IPR013264">
    <property type="entry name" value="DNAG_N"/>
</dbReference>
<dbReference type="InterPro" id="IPR002694">
    <property type="entry name" value="Znf_CHC2"/>
</dbReference>
<evidence type="ECO:0000256" key="1">
    <source>
        <dbReference type="ARBA" id="ARBA00022478"/>
    </source>
</evidence>